<dbReference type="Gene3D" id="3.10.660.10">
    <property type="entry name" value="DPH Zinc finger"/>
    <property type="match status" value="1"/>
</dbReference>
<dbReference type="InterPro" id="IPR007872">
    <property type="entry name" value="DPH_MB_dom"/>
</dbReference>
<dbReference type="SUPFAM" id="SSF144217">
    <property type="entry name" value="CSL zinc finger"/>
    <property type="match status" value="1"/>
</dbReference>
<comment type="subcellular location">
    <subcellularLocation>
        <location evidence="4">Mitochondrion intermembrane space</location>
    </subcellularLocation>
    <subcellularLocation>
        <location evidence="3">Mitochondrion matrix</location>
    </subcellularLocation>
</comment>
<sequence length="584" mass="64474">MASAARSVSRALRSTPATSAFRPAVRSSRFALPSQGFRAASRRGYASEADAGKKSNTFLWAGLAVAGGAGAYFYLKGGDAGVSSKDFVPTQADYQKVYDAIAKRLADETDYDDGSYGPVLVRLAWHASGTYDKETGTGGSNGATMRFDPESGHGANAGLKTARDFLEPIKAQFPWITYSDLWTLAGSCAIQELGGPVIPWRPGREDRDVSACTPDGRLPDASKDQRHIRDVFYRMGFNDQEMVALIGAHALGRAHTDRSGFDGPWDFSPTVFSNEFFRLLVDEKWQQKKWSGPTQFTDKTTQTLMMLPTDIALVKDKEFKKHVDRYAKDNDVFFKEFTDVYVKLLELGVPFTSKAEDRYVFKTSESTALPPPDYYEILNLPFSESSRTVSKQQVKGAYHKALLQHHPDKASHAIAIAKDLNPTLLSASSAEEDPDSPKGGRPFTIDEITTAYRILSDPSLRAEYDRSLRLDRARALDREKTGTAFFHTGLEVVDLEDFECDEGDAGADGEVQWYRGCRCGDERGFLVRETELEREAEQGEIVVGCRGCSLWVKVLFAVQDEDCDGDCDCSGHGQEGSDEVGLKT</sequence>
<dbReference type="GO" id="GO:0005758">
    <property type="term" value="C:mitochondrial intermembrane space"/>
    <property type="evidence" value="ECO:0007669"/>
    <property type="project" value="UniProtKB-SubCell"/>
</dbReference>
<evidence type="ECO:0000256" key="3">
    <source>
        <dbReference type="ARBA" id="ARBA00004305"/>
    </source>
</evidence>
<dbReference type="InterPro" id="IPR036671">
    <property type="entry name" value="DPH_MB_sf"/>
</dbReference>
<dbReference type="GO" id="GO:0046872">
    <property type="term" value="F:metal ion binding"/>
    <property type="evidence" value="ECO:0007669"/>
    <property type="project" value="UniProtKB-UniRule"/>
</dbReference>
<dbReference type="GO" id="GO:0042744">
    <property type="term" value="P:hydrogen peroxide catabolic process"/>
    <property type="evidence" value="ECO:0007669"/>
    <property type="project" value="TreeGrafter"/>
</dbReference>
<dbReference type="Gene3D" id="1.10.420.10">
    <property type="entry name" value="Peroxidase, domain 2"/>
    <property type="match status" value="1"/>
</dbReference>
<evidence type="ECO:0000256" key="1">
    <source>
        <dbReference type="ARBA" id="ARBA00003474"/>
    </source>
</evidence>
<dbReference type="Proteomes" id="UP000244073">
    <property type="component" value="Unassembled WGS sequence"/>
</dbReference>
<dbReference type="InterPro" id="IPR044831">
    <property type="entry name" value="Ccp1-like"/>
</dbReference>
<gene>
    <name evidence="20" type="ORF">P175DRAFT_0428424</name>
</gene>
<keyword evidence="10" id="KW-0809">Transit peptide</keyword>
<evidence type="ECO:0000256" key="12">
    <source>
        <dbReference type="ARBA" id="ARBA00023004"/>
    </source>
</evidence>
<dbReference type="Pfam" id="PF05207">
    <property type="entry name" value="Zn_ribbon_CSL"/>
    <property type="match status" value="1"/>
</dbReference>
<dbReference type="CDD" id="cd06257">
    <property type="entry name" value="DnaJ"/>
    <property type="match status" value="1"/>
</dbReference>
<name>A0A2T5M6I4_9EURO</name>
<feature type="domain" description="Plant heme peroxidase family profile" evidence="18">
    <location>
        <begin position="176"/>
        <end position="365"/>
    </location>
</feature>
<keyword evidence="12" id="KW-0408">Iron</keyword>
<dbReference type="FunFam" id="1.10.420.10:FF:000009">
    <property type="entry name" value="Ascorbate peroxidase"/>
    <property type="match status" value="1"/>
</dbReference>
<comment type="similarity">
    <text evidence="6">Belongs to the DPH4 family.</text>
</comment>
<evidence type="ECO:0000256" key="5">
    <source>
        <dbReference type="ARBA" id="ARBA00005997"/>
    </source>
</evidence>
<dbReference type="PROSITE" id="PS50873">
    <property type="entry name" value="PEROXIDASE_4"/>
    <property type="match status" value="1"/>
</dbReference>
<comment type="catalytic activity">
    <reaction evidence="15">
        <text>2 Fe(II)-[cytochrome c] + H2O2 + 2 H(+) = 2 Fe(III)-[cytochrome c] + 2 H2O</text>
        <dbReference type="Rhea" id="RHEA:16581"/>
        <dbReference type="Rhea" id="RHEA-COMP:10350"/>
        <dbReference type="Rhea" id="RHEA-COMP:14399"/>
        <dbReference type="ChEBI" id="CHEBI:15377"/>
        <dbReference type="ChEBI" id="CHEBI:15378"/>
        <dbReference type="ChEBI" id="CHEBI:16240"/>
        <dbReference type="ChEBI" id="CHEBI:29033"/>
        <dbReference type="ChEBI" id="CHEBI:29034"/>
        <dbReference type="EC" id="1.11.1.5"/>
    </reaction>
</comment>
<proteinExistence type="inferred from homology"/>
<dbReference type="InterPro" id="IPR002207">
    <property type="entry name" value="Peroxidase_I"/>
</dbReference>
<dbReference type="GeneID" id="63810182"/>
<evidence type="ECO:0000256" key="6">
    <source>
        <dbReference type="ARBA" id="ARBA00006169"/>
    </source>
</evidence>
<evidence type="ECO:0000256" key="7">
    <source>
        <dbReference type="ARBA" id="ARBA00022559"/>
    </source>
</evidence>
<evidence type="ECO:0000256" key="11">
    <source>
        <dbReference type="ARBA" id="ARBA00023002"/>
    </source>
</evidence>
<comment type="subunit">
    <text evidence="14">Forms a one-to-one complex with cytochrome c.</text>
</comment>
<dbReference type="InterPro" id="IPR001623">
    <property type="entry name" value="DnaJ_domain"/>
</dbReference>
<dbReference type="InterPro" id="IPR002016">
    <property type="entry name" value="Haem_peroxidase"/>
</dbReference>
<evidence type="ECO:0000259" key="18">
    <source>
        <dbReference type="PROSITE" id="PS50873"/>
    </source>
</evidence>
<organism evidence="20 21">
    <name type="scientific">Aspergillus ochraceoroseus IBT 24754</name>
    <dbReference type="NCBI Taxonomy" id="1392256"/>
    <lineage>
        <taxon>Eukaryota</taxon>
        <taxon>Fungi</taxon>
        <taxon>Dikarya</taxon>
        <taxon>Ascomycota</taxon>
        <taxon>Pezizomycotina</taxon>
        <taxon>Eurotiomycetes</taxon>
        <taxon>Eurotiomycetidae</taxon>
        <taxon>Eurotiales</taxon>
        <taxon>Aspergillaceae</taxon>
        <taxon>Aspergillus</taxon>
        <taxon>Aspergillus subgen. Nidulantes</taxon>
    </lineage>
</organism>
<dbReference type="GO" id="GO:0020037">
    <property type="term" value="F:heme binding"/>
    <property type="evidence" value="ECO:0007669"/>
    <property type="project" value="UniProtKB-UniRule"/>
</dbReference>
<dbReference type="Gene3D" id="1.10.287.110">
    <property type="entry name" value="DnaJ domain"/>
    <property type="match status" value="1"/>
</dbReference>
<evidence type="ECO:0000256" key="8">
    <source>
        <dbReference type="ARBA" id="ARBA00022617"/>
    </source>
</evidence>
<dbReference type="PRINTS" id="PR00458">
    <property type="entry name" value="PEROXIDASE"/>
</dbReference>
<dbReference type="GO" id="GO:0005759">
    <property type="term" value="C:mitochondrial matrix"/>
    <property type="evidence" value="ECO:0007669"/>
    <property type="project" value="UniProtKB-SubCell"/>
</dbReference>
<evidence type="ECO:0000259" key="19">
    <source>
        <dbReference type="PROSITE" id="PS51074"/>
    </source>
</evidence>
<evidence type="ECO:0000256" key="10">
    <source>
        <dbReference type="ARBA" id="ARBA00022946"/>
    </source>
</evidence>
<keyword evidence="7 16" id="KW-0575">Peroxidase</keyword>
<dbReference type="InterPro" id="IPR036869">
    <property type="entry name" value="J_dom_sf"/>
</dbReference>
<evidence type="ECO:0000256" key="4">
    <source>
        <dbReference type="ARBA" id="ARBA00004569"/>
    </source>
</evidence>
<dbReference type="GO" id="GO:0034599">
    <property type="term" value="P:cellular response to oxidative stress"/>
    <property type="evidence" value="ECO:0007669"/>
    <property type="project" value="InterPro"/>
</dbReference>
<dbReference type="GO" id="GO:0004130">
    <property type="term" value="F:cytochrome-c peroxidase activity"/>
    <property type="evidence" value="ECO:0007669"/>
    <property type="project" value="UniProtKB-EC"/>
</dbReference>
<evidence type="ECO:0000256" key="2">
    <source>
        <dbReference type="ARBA" id="ARBA00003917"/>
    </source>
</evidence>
<dbReference type="CDD" id="cd00691">
    <property type="entry name" value="ascorbate_peroxidase"/>
    <property type="match status" value="1"/>
</dbReference>
<accession>A0A2T5M6I4</accession>
<dbReference type="GO" id="GO:0000302">
    <property type="term" value="P:response to reactive oxygen species"/>
    <property type="evidence" value="ECO:0007669"/>
    <property type="project" value="TreeGrafter"/>
</dbReference>
<evidence type="ECO:0000256" key="15">
    <source>
        <dbReference type="ARBA" id="ARBA00049265"/>
    </source>
</evidence>
<evidence type="ECO:0000313" key="21">
    <source>
        <dbReference type="Proteomes" id="UP000244073"/>
    </source>
</evidence>
<dbReference type="EC" id="1.11.1.-" evidence="16"/>
<evidence type="ECO:0000256" key="14">
    <source>
        <dbReference type="ARBA" id="ARBA00038574"/>
    </source>
</evidence>
<dbReference type="PRINTS" id="PR00459">
    <property type="entry name" value="ASPEROXIDASE"/>
</dbReference>
<dbReference type="RefSeq" id="XP_040755539.1">
    <property type="nucleotide sequence ID" value="XM_040893300.1"/>
</dbReference>
<dbReference type="Pfam" id="PF00141">
    <property type="entry name" value="peroxidase"/>
    <property type="match status" value="1"/>
</dbReference>
<reference evidence="20 21" key="1">
    <citation type="journal article" date="2018" name="Proc. Natl. Acad. Sci. U.S.A.">
        <title>Linking secondary metabolites to gene clusters through genome sequencing of six diverse Aspergillus species.</title>
        <authorList>
            <person name="Kaerboelling I."/>
            <person name="Vesth T.C."/>
            <person name="Frisvad J.C."/>
            <person name="Nybo J.L."/>
            <person name="Theobald S."/>
            <person name="Kuo A."/>
            <person name="Bowyer P."/>
            <person name="Matsuda Y."/>
            <person name="Mondo S."/>
            <person name="Lyhne E.K."/>
            <person name="Kogle M.E."/>
            <person name="Clum A."/>
            <person name="Lipzen A."/>
            <person name="Salamov A."/>
            <person name="Ngan C.Y."/>
            <person name="Daum C."/>
            <person name="Chiniquy J."/>
            <person name="Barry K."/>
            <person name="LaButti K."/>
            <person name="Haridas S."/>
            <person name="Simmons B.A."/>
            <person name="Magnuson J.K."/>
            <person name="Mortensen U.H."/>
            <person name="Larsen T.O."/>
            <person name="Grigoriev I.V."/>
            <person name="Baker S.E."/>
            <person name="Andersen M.R."/>
        </authorList>
    </citation>
    <scope>NUCLEOTIDE SEQUENCE [LARGE SCALE GENOMIC DNA]</scope>
    <source>
        <strain evidence="20 21">IBT 24754</strain>
    </source>
</reference>
<evidence type="ECO:0000256" key="16">
    <source>
        <dbReference type="RuleBase" id="RU363051"/>
    </source>
</evidence>
<keyword evidence="8" id="KW-0349">Heme</keyword>
<dbReference type="PROSITE" id="PS00436">
    <property type="entry name" value="PEROXIDASE_2"/>
    <property type="match status" value="1"/>
</dbReference>
<dbReference type="PROSITE" id="PS50076">
    <property type="entry name" value="DNAJ_2"/>
    <property type="match status" value="1"/>
</dbReference>
<dbReference type="PROSITE" id="PS00435">
    <property type="entry name" value="PEROXIDASE_1"/>
    <property type="match status" value="1"/>
</dbReference>
<dbReference type="InterPro" id="IPR019793">
    <property type="entry name" value="Peroxidases_heam-ligand_BS"/>
</dbReference>
<keyword evidence="9" id="KW-0479">Metal-binding</keyword>
<evidence type="ECO:0000259" key="17">
    <source>
        <dbReference type="PROSITE" id="PS50076"/>
    </source>
</evidence>
<comment type="similarity">
    <text evidence="5">Belongs to the peroxidase family. Cytochrome c peroxidase subfamily.</text>
</comment>
<evidence type="ECO:0000313" key="20">
    <source>
        <dbReference type="EMBL" id="PTU24147.1"/>
    </source>
</evidence>
<feature type="domain" description="J" evidence="17">
    <location>
        <begin position="373"/>
        <end position="468"/>
    </location>
</feature>
<dbReference type="FunFam" id="1.10.520.10:FF:000005">
    <property type="entry name" value="Cytochrome c peroxidase"/>
    <property type="match status" value="1"/>
</dbReference>
<comment type="function">
    <text evidence="2">Destroys radicals which are normally produced within the cells and which are toxic to biological systems.</text>
</comment>
<keyword evidence="13" id="KW-0496">Mitochondrion</keyword>
<dbReference type="PANTHER" id="PTHR31356">
    <property type="entry name" value="THYLAKOID LUMENAL 29 KDA PROTEIN, CHLOROPLASTIC-RELATED"/>
    <property type="match status" value="1"/>
</dbReference>
<dbReference type="Gene3D" id="1.10.520.10">
    <property type="match status" value="1"/>
</dbReference>
<feature type="domain" description="DPH-type MB" evidence="19">
    <location>
        <begin position="489"/>
        <end position="557"/>
    </location>
</feature>
<dbReference type="PROSITE" id="PS51074">
    <property type="entry name" value="DPH_MB"/>
    <property type="match status" value="1"/>
</dbReference>
<dbReference type="InterPro" id="IPR019794">
    <property type="entry name" value="Peroxidases_AS"/>
</dbReference>
<dbReference type="AlphaFoldDB" id="A0A2T5M6I4"/>
<dbReference type="VEuPathDB" id="FungiDB:P175DRAFT_0428424"/>
<keyword evidence="11 16" id="KW-0560">Oxidoreductase</keyword>
<dbReference type="InterPro" id="IPR010255">
    <property type="entry name" value="Haem_peroxidase_sf"/>
</dbReference>
<dbReference type="SMART" id="SM00271">
    <property type="entry name" value="DnaJ"/>
    <property type="match status" value="1"/>
</dbReference>
<dbReference type="SUPFAM" id="SSF46565">
    <property type="entry name" value="Chaperone J-domain"/>
    <property type="match status" value="1"/>
</dbReference>
<dbReference type="SUPFAM" id="SSF48113">
    <property type="entry name" value="Heme-dependent peroxidases"/>
    <property type="match status" value="1"/>
</dbReference>
<protein>
    <recommendedName>
        <fullName evidence="16">Peroxidase</fullName>
        <ecNumber evidence="16">1.11.1.-</ecNumber>
    </recommendedName>
</protein>
<comment type="function">
    <text evidence="1">Required for the first step of diphthamide biosynthesis, the transfer of 3-amino-3-carboxypropyl from S-adenosyl-L-methionine to a histidine residue. Diphthamide is a post-translational modification of histidine which occurs in elongation factor 2.</text>
</comment>
<dbReference type="EMBL" id="MSFN02000001">
    <property type="protein sequence ID" value="PTU24147.1"/>
    <property type="molecule type" value="Genomic_DNA"/>
</dbReference>
<evidence type="ECO:0000256" key="13">
    <source>
        <dbReference type="ARBA" id="ARBA00023128"/>
    </source>
</evidence>
<comment type="caution">
    <text evidence="20">The sequence shown here is derived from an EMBL/GenBank/DDBJ whole genome shotgun (WGS) entry which is preliminary data.</text>
</comment>
<evidence type="ECO:0000256" key="9">
    <source>
        <dbReference type="ARBA" id="ARBA00022723"/>
    </source>
</evidence>
<dbReference type="OrthoDB" id="2859658at2759"/>
<dbReference type="PANTHER" id="PTHR31356:SF58">
    <property type="entry name" value="CYTOCHROME C PEROXIDASE, MITOCHONDRIAL"/>
    <property type="match status" value="1"/>
</dbReference>